<dbReference type="RefSeq" id="WP_332076512.1">
    <property type="nucleotide sequence ID" value="NZ_JAZHBM010000001.1"/>
</dbReference>
<keyword evidence="4" id="KW-0488">Methylation</keyword>
<evidence type="ECO:0000256" key="11">
    <source>
        <dbReference type="SAM" id="Phobius"/>
    </source>
</evidence>
<keyword evidence="7 11" id="KW-1133">Transmembrane helix</keyword>
<feature type="domain" description="General secretion pathway GspH" evidence="12">
    <location>
        <begin position="46"/>
        <end position="168"/>
    </location>
</feature>
<dbReference type="Pfam" id="PF07963">
    <property type="entry name" value="N_methyl"/>
    <property type="match status" value="1"/>
</dbReference>
<comment type="similarity">
    <text evidence="9">Belongs to the GSP H family.</text>
</comment>
<keyword evidence="8 11" id="KW-0472">Membrane</keyword>
<evidence type="ECO:0000259" key="12">
    <source>
        <dbReference type="Pfam" id="PF12019"/>
    </source>
</evidence>
<reference evidence="13 14" key="1">
    <citation type="submission" date="2024-01" db="EMBL/GenBank/DDBJ databases">
        <title>Novel species of the genus Luteimonas isolated from rivers.</title>
        <authorList>
            <person name="Lu H."/>
        </authorList>
    </citation>
    <scope>NUCLEOTIDE SEQUENCE [LARGE SCALE GENOMIC DNA]</scope>
    <source>
        <strain evidence="13 14">SMYT11W</strain>
    </source>
</reference>
<dbReference type="InterPro" id="IPR012902">
    <property type="entry name" value="N_methyl_site"/>
</dbReference>
<evidence type="ECO:0000256" key="4">
    <source>
        <dbReference type="ARBA" id="ARBA00022481"/>
    </source>
</evidence>
<dbReference type="NCBIfam" id="TIGR02532">
    <property type="entry name" value="IV_pilin_GFxxxE"/>
    <property type="match status" value="1"/>
</dbReference>
<dbReference type="Pfam" id="PF12019">
    <property type="entry name" value="GspH"/>
    <property type="match status" value="1"/>
</dbReference>
<keyword evidence="14" id="KW-1185">Reference proteome</keyword>
<dbReference type="Gene3D" id="3.55.40.10">
    <property type="entry name" value="minor pseudopilin epsh domain"/>
    <property type="match status" value="1"/>
</dbReference>
<evidence type="ECO:0000256" key="7">
    <source>
        <dbReference type="ARBA" id="ARBA00022989"/>
    </source>
</evidence>
<keyword evidence="5" id="KW-0997">Cell inner membrane</keyword>
<keyword evidence="6 11" id="KW-0812">Transmembrane</keyword>
<comment type="subcellular location">
    <subcellularLocation>
        <location evidence="1">Cell inner membrane</location>
        <topology evidence="1">Single-pass membrane protein</topology>
    </subcellularLocation>
</comment>
<name>A0ABU7W9U3_9GAMM</name>
<organism evidence="13 14">
    <name type="scientific">Luteimonas flava</name>
    <dbReference type="NCBI Taxonomy" id="3115822"/>
    <lineage>
        <taxon>Bacteria</taxon>
        <taxon>Pseudomonadati</taxon>
        <taxon>Pseudomonadota</taxon>
        <taxon>Gammaproteobacteria</taxon>
        <taxon>Lysobacterales</taxon>
        <taxon>Lysobacteraceae</taxon>
        <taxon>Luteimonas</taxon>
    </lineage>
</organism>
<comment type="caution">
    <text evidence="13">The sequence shown here is derived from an EMBL/GenBank/DDBJ whole genome shotgun (WGS) entry which is preliminary data.</text>
</comment>
<evidence type="ECO:0000256" key="1">
    <source>
        <dbReference type="ARBA" id="ARBA00004377"/>
    </source>
</evidence>
<evidence type="ECO:0000256" key="5">
    <source>
        <dbReference type="ARBA" id="ARBA00022519"/>
    </source>
</evidence>
<evidence type="ECO:0000313" key="13">
    <source>
        <dbReference type="EMBL" id="MEF3080743.1"/>
    </source>
</evidence>
<dbReference type="InterPro" id="IPR022346">
    <property type="entry name" value="T2SS_GspH"/>
</dbReference>
<evidence type="ECO:0000256" key="8">
    <source>
        <dbReference type="ARBA" id="ARBA00023136"/>
    </source>
</evidence>
<evidence type="ECO:0000256" key="10">
    <source>
        <dbReference type="ARBA" id="ARBA00030775"/>
    </source>
</evidence>
<keyword evidence="3" id="KW-1003">Cell membrane</keyword>
<dbReference type="EMBL" id="JAZHBM010000001">
    <property type="protein sequence ID" value="MEF3080743.1"/>
    <property type="molecule type" value="Genomic_DNA"/>
</dbReference>
<dbReference type="Proteomes" id="UP001358324">
    <property type="component" value="Unassembled WGS sequence"/>
</dbReference>
<dbReference type="InterPro" id="IPR045584">
    <property type="entry name" value="Pilin-like"/>
</dbReference>
<evidence type="ECO:0000256" key="6">
    <source>
        <dbReference type="ARBA" id="ARBA00022692"/>
    </source>
</evidence>
<proteinExistence type="inferred from homology"/>
<accession>A0ABU7W9U3</accession>
<evidence type="ECO:0000313" key="14">
    <source>
        <dbReference type="Proteomes" id="UP001358324"/>
    </source>
</evidence>
<protein>
    <recommendedName>
        <fullName evidence="2">Type II secretion system protein H</fullName>
    </recommendedName>
    <alternativeName>
        <fullName evidence="10">General secretion pathway protein H</fullName>
    </alternativeName>
</protein>
<evidence type="ECO:0000256" key="2">
    <source>
        <dbReference type="ARBA" id="ARBA00021549"/>
    </source>
</evidence>
<feature type="transmembrane region" description="Helical" evidence="11">
    <location>
        <begin position="14"/>
        <end position="32"/>
    </location>
</feature>
<gene>
    <name evidence="13" type="ORF">V3391_00730</name>
</gene>
<dbReference type="SUPFAM" id="SSF54523">
    <property type="entry name" value="Pili subunits"/>
    <property type="match status" value="1"/>
</dbReference>
<sequence>MLRRWSGGFTLTELMVVVAILAVLLAIGLPGFKDTFQRNRVATMSNEVIGALSLARSEAIRTTRGGGMCPTVDGSACSGTNWNGGWMVWANQGTANTTFEAGDVLTRRIDARPAMTISAVATGSATALDRVTFDARGRVTTPASITLAPVSCSRGRALVRTLSVNASGQVTTVTGNCP</sequence>
<evidence type="ECO:0000256" key="3">
    <source>
        <dbReference type="ARBA" id="ARBA00022475"/>
    </source>
</evidence>
<evidence type="ECO:0000256" key="9">
    <source>
        <dbReference type="ARBA" id="ARBA00025772"/>
    </source>
</evidence>